<dbReference type="HOGENOM" id="CLU_397951_0_0_1"/>
<feature type="chain" id="PRO_5004109403" description="TNFR-Cys domain-containing protein" evidence="1">
    <location>
        <begin position="22"/>
        <end position="692"/>
    </location>
</feature>
<organism evidence="2 3">
    <name type="scientific">Dothistroma septosporum (strain NZE10 / CBS 128990)</name>
    <name type="common">Red band needle blight fungus</name>
    <name type="synonym">Mycosphaerella pini</name>
    <dbReference type="NCBI Taxonomy" id="675120"/>
    <lineage>
        <taxon>Eukaryota</taxon>
        <taxon>Fungi</taxon>
        <taxon>Dikarya</taxon>
        <taxon>Ascomycota</taxon>
        <taxon>Pezizomycotina</taxon>
        <taxon>Dothideomycetes</taxon>
        <taxon>Dothideomycetidae</taxon>
        <taxon>Mycosphaerellales</taxon>
        <taxon>Mycosphaerellaceae</taxon>
        <taxon>Dothistroma</taxon>
    </lineage>
</organism>
<evidence type="ECO:0000256" key="1">
    <source>
        <dbReference type="SAM" id="SignalP"/>
    </source>
</evidence>
<keyword evidence="1" id="KW-0732">Signal</keyword>
<accession>N1PIG8</accession>
<gene>
    <name evidence="2" type="ORF">DOTSEDRAFT_37222</name>
</gene>
<evidence type="ECO:0008006" key="4">
    <source>
        <dbReference type="Google" id="ProtNLM"/>
    </source>
</evidence>
<dbReference type="EMBL" id="KB446542">
    <property type="protein sequence ID" value="EME41924.1"/>
    <property type="molecule type" value="Genomic_DNA"/>
</dbReference>
<sequence>MVRGIINLALGLLVCSSNVLANSACYSSELSKTYSHCSLPVLTHVGEFTSLMKLVGNDASVNSFCQSLPPSYRYNQNNCPQAMKKMAYDKVKSFCGCIKSMCMPTQCGYGSSKCPKAPCGNSCADLKTDSSNCGNCGVKLLKCQYGQTCQSSSCKQPCPYGKPDQCPDPNKYGALTCTNKQTDCENCGQCGSKCNNGQTCKNGKCVFKAPTCPADKPLSCTTGSTTTCVDPKSPDTCGSCTNKCTSPKTSCDGTTCTCPTETTTCGSLCCSSGQTCTAGKCVTPPPPCTPCGSYCCDTATELCYTVGNTHYCQPTSSTCTSTQTKCGNSCCDNASETCGSNQNCQPKVITPICSSTQTLCGTTCCDNTSQTCGSDLTCQPKITTPTCSSTQTLCGTTCCDNNSQTCASDMTCQPKVTTPTCSSTQTQCGTTCCNNDDQTCASDSTCQSKVDCMGMGPLCGSACCPSGNTCGPNNVCQAPGTCIATGSTQLCSRASTSLQCCSGLCASENSDTPFGTCYCEVTGGGCSADNNCCDGICSDGVCTSPTAPSGCKEGTTACGTSCVCGDNLTCDIPFATTCSAGTTACGTNCCSSSQTCSFDLTCEDTCSAGTTLCGINCCSSDQTCSSSLTCQDPAPTCGTGTTACGSNCLKSGVRHSRCHVPIGPDDVRISSYLQSARNVPMRLELGLLLEPM</sequence>
<evidence type="ECO:0000313" key="3">
    <source>
        <dbReference type="Proteomes" id="UP000016933"/>
    </source>
</evidence>
<dbReference type="eggNOG" id="ENOG502SBSU">
    <property type="taxonomic scope" value="Eukaryota"/>
</dbReference>
<reference evidence="2 3" key="2">
    <citation type="journal article" date="2012" name="PLoS Pathog.">
        <title>Diverse lifestyles and strategies of plant pathogenesis encoded in the genomes of eighteen Dothideomycetes fungi.</title>
        <authorList>
            <person name="Ohm R.A."/>
            <person name="Feau N."/>
            <person name="Henrissat B."/>
            <person name="Schoch C.L."/>
            <person name="Horwitz B.A."/>
            <person name="Barry K.W."/>
            <person name="Condon B.J."/>
            <person name="Copeland A.C."/>
            <person name="Dhillon B."/>
            <person name="Glaser F."/>
            <person name="Hesse C.N."/>
            <person name="Kosti I."/>
            <person name="LaButti K."/>
            <person name="Lindquist E.A."/>
            <person name="Lucas S."/>
            <person name="Salamov A.A."/>
            <person name="Bradshaw R.E."/>
            <person name="Ciuffetti L."/>
            <person name="Hamelin R.C."/>
            <person name="Kema G.H.J."/>
            <person name="Lawrence C."/>
            <person name="Scott J.A."/>
            <person name="Spatafora J.W."/>
            <person name="Turgeon B.G."/>
            <person name="de Wit P.J.G.M."/>
            <person name="Zhong S."/>
            <person name="Goodwin S.B."/>
            <person name="Grigoriev I.V."/>
        </authorList>
    </citation>
    <scope>NUCLEOTIDE SEQUENCE [LARGE SCALE GENOMIC DNA]</scope>
    <source>
        <strain evidence="3">NZE10 / CBS 128990</strain>
    </source>
</reference>
<dbReference type="OMA" id="CCPYSSA"/>
<reference evidence="3" key="1">
    <citation type="journal article" date="2012" name="PLoS Genet.">
        <title>The genomes of the fungal plant pathogens Cladosporium fulvum and Dothistroma septosporum reveal adaptation to different hosts and lifestyles but also signatures of common ancestry.</title>
        <authorList>
            <person name="de Wit P.J.G.M."/>
            <person name="van der Burgt A."/>
            <person name="Oekmen B."/>
            <person name="Stergiopoulos I."/>
            <person name="Abd-Elsalam K.A."/>
            <person name="Aerts A.L."/>
            <person name="Bahkali A.H."/>
            <person name="Beenen H.G."/>
            <person name="Chettri P."/>
            <person name="Cox M.P."/>
            <person name="Datema E."/>
            <person name="de Vries R.P."/>
            <person name="Dhillon B."/>
            <person name="Ganley A.R."/>
            <person name="Griffiths S.A."/>
            <person name="Guo Y."/>
            <person name="Hamelin R.C."/>
            <person name="Henrissat B."/>
            <person name="Kabir M.S."/>
            <person name="Jashni M.K."/>
            <person name="Kema G."/>
            <person name="Klaubauf S."/>
            <person name="Lapidus A."/>
            <person name="Levasseur A."/>
            <person name="Lindquist E."/>
            <person name="Mehrabi R."/>
            <person name="Ohm R.A."/>
            <person name="Owen T.J."/>
            <person name="Salamov A."/>
            <person name="Schwelm A."/>
            <person name="Schijlen E."/>
            <person name="Sun H."/>
            <person name="van den Burg H.A."/>
            <person name="van Ham R.C.H.J."/>
            <person name="Zhang S."/>
            <person name="Goodwin S.B."/>
            <person name="Grigoriev I.V."/>
            <person name="Collemare J."/>
            <person name="Bradshaw R.E."/>
        </authorList>
    </citation>
    <scope>NUCLEOTIDE SEQUENCE [LARGE SCALE GENOMIC DNA]</scope>
    <source>
        <strain evidence="3">NZE10 / CBS 128990</strain>
    </source>
</reference>
<dbReference type="AlphaFoldDB" id="N1PIG8"/>
<proteinExistence type="predicted"/>
<dbReference type="Proteomes" id="UP000016933">
    <property type="component" value="Unassembled WGS sequence"/>
</dbReference>
<dbReference type="STRING" id="675120.N1PIG8"/>
<dbReference type="OrthoDB" id="3800261at2759"/>
<feature type="signal peptide" evidence="1">
    <location>
        <begin position="1"/>
        <end position="21"/>
    </location>
</feature>
<keyword evidence="3" id="KW-1185">Reference proteome</keyword>
<name>N1PIG8_DOTSN</name>
<protein>
    <recommendedName>
        <fullName evidence="4">TNFR-Cys domain-containing protein</fullName>
    </recommendedName>
</protein>
<evidence type="ECO:0000313" key="2">
    <source>
        <dbReference type="EMBL" id="EME41924.1"/>
    </source>
</evidence>